<accession>A0A250X7D9</accession>
<comment type="caution">
    <text evidence="2">The sequence shown here is derived from an EMBL/GenBank/DDBJ whole genome shotgun (WGS) entry which is preliminary data.</text>
</comment>
<keyword evidence="3" id="KW-1185">Reference proteome</keyword>
<proteinExistence type="predicted"/>
<sequence>MEPGSLFLRPPCFAPPPTALDSKKDLCHDIEPTASKPISDVQDITTRKSHLIYAQKSLQTTSEPTRHDASSEIAAGIFSIEAEDSLCRTHAKISSYNRVPSALSAHLTTSLPLGQINTAASATSTEMPKYQMDLAQGSVTEGAPSQLLSSAGITFISNRTVRSKSQLTIVMPPGGMHNDSSSTLRNKGMFNPEILARACMSMQDPHISAEGQQHAVCIAVRKSRSKDSPAHPGSVTKYETLQQSNNRRAFKRQGSLADIITGLRQYTQKDSSTSLHASVEEMSIVRSSRVHPTLCKSSSPREQEVHSKIASPVRSSAASYLNSKSKSKSKSKAAAAAEEHSFHTFTPHRLSSSNAPRKLQHAHSASSTTYIYDTDTKTVDWEGGTCSSSSGGAALRSKSAWLDKVCSTVVEHPRALRFLDRATTEPSRRGGESHEEEGLALVEADEQPPLAEASLGKRFSSFAGDKVVDGCRRRSSSVLKMSSRTSSVTALMRMYPPANSARP</sequence>
<evidence type="ECO:0000313" key="3">
    <source>
        <dbReference type="Proteomes" id="UP000232323"/>
    </source>
</evidence>
<dbReference type="Proteomes" id="UP000232323">
    <property type="component" value="Unassembled WGS sequence"/>
</dbReference>
<dbReference type="AlphaFoldDB" id="A0A250X7D9"/>
<gene>
    <name evidence="2" type="ORF">CEUSTIGMA_g6406.t1</name>
</gene>
<dbReference type="EMBL" id="BEGY01000037">
    <property type="protein sequence ID" value="GAX78966.1"/>
    <property type="molecule type" value="Genomic_DNA"/>
</dbReference>
<name>A0A250X7D9_9CHLO</name>
<protein>
    <submittedName>
        <fullName evidence="2">Uncharacterized protein</fullName>
    </submittedName>
</protein>
<organism evidence="2 3">
    <name type="scientific">Chlamydomonas eustigma</name>
    <dbReference type="NCBI Taxonomy" id="1157962"/>
    <lineage>
        <taxon>Eukaryota</taxon>
        <taxon>Viridiplantae</taxon>
        <taxon>Chlorophyta</taxon>
        <taxon>core chlorophytes</taxon>
        <taxon>Chlorophyceae</taxon>
        <taxon>CS clade</taxon>
        <taxon>Chlamydomonadales</taxon>
        <taxon>Chlamydomonadaceae</taxon>
        <taxon>Chlamydomonas</taxon>
    </lineage>
</organism>
<feature type="region of interest" description="Disordered" evidence="1">
    <location>
        <begin position="286"/>
        <end position="368"/>
    </location>
</feature>
<evidence type="ECO:0000256" key="1">
    <source>
        <dbReference type="SAM" id="MobiDB-lite"/>
    </source>
</evidence>
<feature type="compositionally biased region" description="Low complexity" evidence="1">
    <location>
        <begin position="315"/>
        <end position="324"/>
    </location>
</feature>
<evidence type="ECO:0000313" key="2">
    <source>
        <dbReference type="EMBL" id="GAX78966.1"/>
    </source>
</evidence>
<reference evidence="2 3" key="1">
    <citation type="submission" date="2017-08" db="EMBL/GenBank/DDBJ databases">
        <title>Acidophilic green algal genome provides insights into adaptation to an acidic environment.</title>
        <authorList>
            <person name="Hirooka S."/>
            <person name="Hirose Y."/>
            <person name="Kanesaki Y."/>
            <person name="Higuchi S."/>
            <person name="Fujiwara T."/>
            <person name="Onuma R."/>
            <person name="Era A."/>
            <person name="Ohbayashi R."/>
            <person name="Uzuka A."/>
            <person name="Nozaki H."/>
            <person name="Yoshikawa H."/>
            <person name="Miyagishima S.Y."/>
        </authorList>
    </citation>
    <scope>NUCLEOTIDE SEQUENCE [LARGE SCALE GENOMIC DNA]</scope>
    <source>
        <strain evidence="2 3">NIES-2499</strain>
    </source>
</reference>